<organism evidence="2 3">
    <name type="scientific">Rangifer tarandus platyrhynchus</name>
    <name type="common">Svalbard reindeer</name>
    <dbReference type="NCBI Taxonomy" id="3082113"/>
    <lineage>
        <taxon>Eukaryota</taxon>
        <taxon>Metazoa</taxon>
        <taxon>Chordata</taxon>
        <taxon>Craniata</taxon>
        <taxon>Vertebrata</taxon>
        <taxon>Euteleostomi</taxon>
        <taxon>Mammalia</taxon>
        <taxon>Eutheria</taxon>
        <taxon>Laurasiatheria</taxon>
        <taxon>Artiodactyla</taxon>
        <taxon>Ruminantia</taxon>
        <taxon>Pecora</taxon>
        <taxon>Cervidae</taxon>
        <taxon>Odocoileinae</taxon>
        <taxon>Rangifer</taxon>
    </lineage>
</organism>
<evidence type="ECO:0000256" key="1">
    <source>
        <dbReference type="SAM" id="MobiDB-lite"/>
    </source>
</evidence>
<proteinExistence type="predicted"/>
<gene>
    <name evidence="2" type="ORF">MRATA1EN1_LOCUS3774</name>
</gene>
<protein>
    <submittedName>
        <fullName evidence="2">Uncharacterized protein</fullName>
    </submittedName>
</protein>
<dbReference type="EMBL" id="OX459947">
    <property type="protein sequence ID" value="CAI9154812.1"/>
    <property type="molecule type" value="Genomic_DNA"/>
</dbReference>
<accession>A0ABN8Y2N1</accession>
<feature type="compositionally biased region" description="Basic and acidic residues" evidence="1">
    <location>
        <begin position="158"/>
        <end position="167"/>
    </location>
</feature>
<feature type="compositionally biased region" description="Low complexity" evidence="1">
    <location>
        <begin position="75"/>
        <end position="105"/>
    </location>
</feature>
<keyword evidence="3" id="KW-1185">Reference proteome</keyword>
<evidence type="ECO:0000313" key="2">
    <source>
        <dbReference type="EMBL" id="CAI9154812.1"/>
    </source>
</evidence>
<feature type="region of interest" description="Disordered" evidence="1">
    <location>
        <begin position="75"/>
        <end position="167"/>
    </location>
</feature>
<reference evidence="2" key="1">
    <citation type="submission" date="2023-04" db="EMBL/GenBank/DDBJ databases">
        <authorList>
            <consortium name="ELIXIR-Norway"/>
        </authorList>
    </citation>
    <scope>NUCLEOTIDE SEQUENCE [LARGE SCALE GENOMIC DNA]</scope>
</reference>
<name>A0ABN8Y2N1_RANTA</name>
<sequence length="167" mass="17087">MEPVSGDNFFFFSLKTTATIWEAPAGARRGNHKPTRMGFEPTRAEHNGLAVHRLNHSATSSWHYEVFPNCSSWQPDQFSSSSMACASSPTGQPAEGAAGPRPRAQGGVGAVGRAGPFPGGPDTAASKVSAGTAPPGADLQPLGLASPKAPSHVAVSGREGRVGEPAG</sequence>
<dbReference type="Proteomes" id="UP001176941">
    <property type="component" value="Chromosome 11"/>
</dbReference>
<evidence type="ECO:0000313" key="3">
    <source>
        <dbReference type="Proteomes" id="UP001176941"/>
    </source>
</evidence>